<feature type="transmembrane region" description="Helical" evidence="1">
    <location>
        <begin position="50"/>
        <end position="75"/>
    </location>
</feature>
<sequence length="640" mass="69862">MSKRDTVATDHDLLAAEQGLPTLATPSAEDQKEISAAAAVSTKRSAVSPWIGRLLFCLCILMHIILVAFHAVLVGVRRRRKGTAFVVEPFILGGYVSLEDPELFVKLSLVPNAIIKIYLVPLLYLTQLLALRRDLHLKQTLTAMHDKSQAWLSLGATGVTVFKYIDLFKRNANRDTKWHQELTSLATVFGVFMYLAGSLVLGIIAPDLISTSVHDTNNTNFERYTMALPSIGQNISLLQDAYPVVNLLPLLINDKSVNINGLSQNIIYDVPLSISESPSPTNATIFEVSCEAIAGGYQAGDFNAINSTVPIHVHDALMDIDITPLPRSLNIRSSAWLHAPSSTMPPPVLLLASTLLVRDGGGSLGKAVLPLNTTLSPEKCISTPNCTSVSSVQLMACTATYQTALNQVLIDTINWPYIGPNISSFVNAGTLYNLSFNNLPQNWTNWSQPETTMDPILSNIGSFPSMSPSSHAVQLFQAPASTKTSSYTYSLLEESVMEAAGYYGDAESDPQLLNIEATLASALAAVFLRAALTQNSTNEENLYTVFVDPQYWLEIKNWQPWLGTAVSVMMLVLAVILTRQPARNPLGHEPHVSGLGVLQLTWLLGRDTTDIAKRTAELDDPTAENLREHGKTVEVEFADY</sequence>
<keyword evidence="3" id="KW-1185">Reference proteome</keyword>
<dbReference type="EMBL" id="BPQB01000025">
    <property type="protein sequence ID" value="GJE92165.1"/>
    <property type="molecule type" value="Genomic_DNA"/>
</dbReference>
<organism evidence="2 3">
    <name type="scientific">Phanerochaete sordida</name>
    <dbReference type="NCBI Taxonomy" id="48140"/>
    <lineage>
        <taxon>Eukaryota</taxon>
        <taxon>Fungi</taxon>
        <taxon>Dikarya</taxon>
        <taxon>Basidiomycota</taxon>
        <taxon>Agaricomycotina</taxon>
        <taxon>Agaricomycetes</taxon>
        <taxon>Polyporales</taxon>
        <taxon>Phanerochaetaceae</taxon>
        <taxon>Phanerochaete</taxon>
    </lineage>
</organism>
<comment type="caution">
    <text evidence="2">The sequence shown here is derived from an EMBL/GenBank/DDBJ whole genome shotgun (WGS) entry which is preliminary data.</text>
</comment>
<evidence type="ECO:0000313" key="2">
    <source>
        <dbReference type="EMBL" id="GJE92165.1"/>
    </source>
</evidence>
<evidence type="ECO:0000256" key="1">
    <source>
        <dbReference type="SAM" id="Phobius"/>
    </source>
</evidence>
<keyword evidence="1" id="KW-0812">Transmembrane</keyword>
<accession>A0A9P3GCI0</accession>
<name>A0A9P3GCI0_9APHY</name>
<evidence type="ECO:0000313" key="3">
    <source>
        <dbReference type="Proteomes" id="UP000703269"/>
    </source>
</evidence>
<protein>
    <submittedName>
        <fullName evidence="2">Uncharacterized protein</fullName>
    </submittedName>
</protein>
<feature type="transmembrane region" description="Helical" evidence="1">
    <location>
        <begin position="110"/>
        <end position="131"/>
    </location>
</feature>
<dbReference type="Proteomes" id="UP000703269">
    <property type="component" value="Unassembled WGS sequence"/>
</dbReference>
<keyword evidence="1" id="KW-0472">Membrane</keyword>
<dbReference type="OrthoDB" id="2792102at2759"/>
<feature type="transmembrane region" description="Helical" evidence="1">
    <location>
        <begin position="182"/>
        <end position="205"/>
    </location>
</feature>
<dbReference type="AlphaFoldDB" id="A0A9P3GCI0"/>
<gene>
    <name evidence="2" type="ORF">PsYK624_083180</name>
</gene>
<proteinExistence type="predicted"/>
<reference evidence="2 3" key="1">
    <citation type="submission" date="2021-08" db="EMBL/GenBank/DDBJ databases">
        <title>Draft Genome Sequence of Phanerochaete sordida strain YK-624.</title>
        <authorList>
            <person name="Mori T."/>
            <person name="Dohra H."/>
            <person name="Suzuki T."/>
            <person name="Kawagishi H."/>
            <person name="Hirai H."/>
        </authorList>
    </citation>
    <scope>NUCLEOTIDE SEQUENCE [LARGE SCALE GENOMIC DNA]</scope>
    <source>
        <strain evidence="2 3">YK-624</strain>
    </source>
</reference>
<keyword evidence="1" id="KW-1133">Transmembrane helix</keyword>